<gene>
    <name evidence="1" type="ordered locus">Pnap_0967</name>
</gene>
<sequence>MTSCDVSRSHRIWSAAFEFVPPVFGGSNGRAQALPVSARMSRFVNPFELPPSFDDGCVGFCKSTSLEAIMAKSACALAHSLLTTGTPDTIQLHAEAHNALAMALHYLRQPAANLPAAARKAMQALAALNQLQGKA</sequence>
<keyword evidence="2" id="KW-1185">Reference proteome</keyword>
<accession>A1VKV6</accession>
<protein>
    <submittedName>
        <fullName evidence="1">Uncharacterized protein</fullName>
    </submittedName>
</protein>
<dbReference type="KEGG" id="pna:Pnap_0967"/>
<evidence type="ECO:0000313" key="1">
    <source>
        <dbReference type="EMBL" id="ABM36284.1"/>
    </source>
</evidence>
<dbReference type="HOGENOM" id="CLU_1883841_0_0_4"/>
<organism evidence="1 2">
    <name type="scientific">Polaromonas naphthalenivorans (strain CJ2)</name>
    <dbReference type="NCBI Taxonomy" id="365044"/>
    <lineage>
        <taxon>Bacteria</taxon>
        <taxon>Pseudomonadati</taxon>
        <taxon>Pseudomonadota</taxon>
        <taxon>Betaproteobacteria</taxon>
        <taxon>Burkholderiales</taxon>
        <taxon>Comamonadaceae</taxon>
        <taxon>Polaromonas</taxon>
    </lineage>
</organism>
<dbReference type="Proteomes" id="UP000000644">
    <property type="component" value="Chromosome"/>
</dbReference>
<dbReference type="EMBL" id="CP000529">
    <property type="protein sequence ID" value="ABM36284.1"/>
    <property type="molecule type" value="Genomic_DNA"/>
</dbReference>
<dbReference type="STRING" id="365044.Pnap_0967"/>
<reference evidence="2" key="1">
    <citation type="journal article" date="2009" name="Environ. Microbiol.">
        <title>The genome of Polaromonas naphthalenivorans strain CJ2, isolated from coal tar-contaminated sediment, reveals physiological and metabolic versatility and evolution through extensive horizontal gene transfer.</title>
        <authorList>
            <person name="Yagi J.M."/>
            <person name="Sims D."/>
            <person name="Brettin T."/>
            <person name="Bruce D."/>
            <person name="Madsen E.L."/>
        </authorList>
    </citation>
    <scope>NUCLEOTIDE SEQUENCE [LARGE SCALE GENOMIC DNA]</scope>
    <source>
        <strain evidence="2">CJ2</strain>
    </source>
</reference>
<proteinExistence type="predicted"/>
<dbReference type="AlphaFoldDB" id="A1VKV6"/>
<dbReference type="eggNOG" id="ENOG502ZEPK">
    <property type="taxonomic scope" value="Bacteria"/>
</dbReference>
<name>A1VKV6_POLNA</name>
<evidence type="ECO:0000313" key="2">
    <source>
        <dbReference type="Proteomes" id="UP000000644"/>
    </source>
</evidence>